<dbReference type="Pfam" id="PF06470">
    <property type="entry name" value="SMC_hinge"/>
    <property type="match status" value="1"/>
</dbReference>
<dbReference type="HOGENOM" id="CLU_001042_9_0_1"/>
<dbReference type="SUPFAM" id="SSF75553">
    <property type="entry name" value="Smc hinge domain"/>
    <property type="match status" value="1"/>
</dbReference>
<evidence type="ECO:0000313" key="6">
    <source>
        <dbReference type="Proteomes" id="UP000054524"/>
    </source>
</evidence>
<dbReference type="Pfam" id="PF02463">
    <property type="entry name" value="SMC_N"/>
    <property type="match status" value="1"/>
</dbReference>
<dbReference type="InterPro" id="IPR003395">
    <property type="entry name" value="RecF/RecN/SMC_N"/>
</dbReference>
<dbReference type="GeneID" id="77675478"/>
<dbReference type="Gene3D" id="1.20.1060.20">
    <property type="match status" value="1"/>
</dbReference>
<evidence type="ECO:0000256" key="2">
    <source>
        <dbReference type="SAM" id="Coils"/>
    </source>
</evidence>
<dbReference type="Gene3D" id="3.40.50.300">
    <property type="entry name" value="P-loop containing nucleotide triphosphate hydrolases"/>
    <property type="match status" value="2"/>
</dbReference>
<feature type="region of interest" description="Disordered" evidence="3">
    <location>
        <begin position="357"/>
        <end position="381"/>
    </location>
</feature>
<dbReference type="Gene3D" id="3.30.70.1620">
    <property type="match status" value="1"/>
</dbReference>
<feature type="coiled-coil region" evidence="2">
    <location>
        <begin position="816"/>
        <end position="890"/>
    </location>
</feature>
<dbReference type="GO" id="GO:0051276">
    <property type="term" value="P:chromosome organization"/>
    <property type="evidence" value="ECO:0007669"/>
    <property type="project" value="InterPro"/>
</dbReference>
<dbReference type="SMART" id="SM00968">
    <property type="entry name" value="SMC_hinge"/>
    <property type="match status" value="1"/>
</dbReference>
<proteinExistence type="predicted"/>
<name>A0A086J5K8_NEMA1</name>
<feature type="coiled-coil region" evidence="2">
    <location>
        <begin position="637"/>
        <end position="696"/>
    </location>
</feature>
<dbReference type="GO" id="GO:0005694">
    <property type="term" value="C:chromosome"/>
    <property type="evidence" value="ECO:0007669"/>
    <property type="project" value="InterPro"/>
</dbReference>
<keyword evidence="6" id="KW-1185">Reference proteome</keyword>
<dbReference type="GO" id="GO:0005524">
    <property type="term" value="F:ATP binding"/>
    <property type="evidence" value="ECO:0007669"/>
    <property type="project" value="InterPro"/>
</dbReference>
<dbReference type="SUPFAM" id="SSF52540">
    <property type="entry name" value="P-loop containing nucleoside triphosphate hydrolases"/>
    <property type="match status" value="2"/>
</dbReference>
<feature type="coiled-coil region" evidence="2">
    <location>
        <begin position="221"/>
        <end position="337"/>
    </location>
</feature>
<dbReference type="GO" id="GO:0016887">
    <property type="term" value="F:ATP hydrolysis activity"/>
    <property type="evidence" value="ECO:0007669"/>
    <property type="project" value="InterPro"/>
</dbReference>
<dbReference type="EMBL" id="AKIJ01000001">
    <property type="protein sequence ID" value="KFG27426.1"/>
    <property type="molecule type" value="Genomic_DNA"/>
</dbReference>
<evidence type="ECO:0000256" key="3">
    <source>
        <dbReference type="SAM" id="MobiDB-lite"/>
    </source>
</evidence>
<reference evidence="5 6" key="1">
    <citation type="journal article" date="2014" name="Genome Announc.">
        <title>Genome Sequence of the Microsporidian Species Nematocida sp1 Strain ERTm6 (ATCC PRA-372).</title>
        <authorList>
            <person name="Bakowski M.A."/>
            <person name="Priest M."/>
            <person name="Young S."/>
            <person name="Cuomo C.A."/>
            <person name="Troemel E.R."/>
        </authorList>
    </citation>
    <scope>NUCLEOTIDE SEQUENCE [LARGE SCALE GENOMIC DNA]</scope>
    <source>
        <strain evidence="5 6">ERTm6</strain>
    </source>
</reference>
<dbReference type="InterPro" id="IPR010935">
    <property type="entry name" value="SMC_hinge"/>
</dbReference>
<keyword evidence="1 2" id="KW-0175">Coiled coil</keyword>
<gene>
    <name evidence="5" type="ORF">NESG_00505</name>
</gene>
<comment type="caution">
    <text evidence="5">The sequence shown here is derived from an EMBL/GenBank/DDBJ whole genome shotgun (WGS) entry which is preliminary data.</text>
</comment>
<dbReference type="InterPro" id="IPR027417">
    <property type="entry name" value="P-loop_NTPase"/>
</dbReference>
<dbReference type="AlphaFoldDB" id="A0A086J5K8"/>
<dbReference type="PANTHER" id="PTHR43977">
    <property type="entry name" value="STRUCTURAL MAINTENANCE OF CHROMOSOMES PROTEIN 3"/>
    <property type="match status" value="1"/>
</dbReference>
<dbReference type="GO" id="GO:0007059">
    <property type="term" value="P:chromosome segregation"/>
    <property type="evidence" value="ECO:0007669"/>
    <property type="project" value="UniProtKB-ARBA"/>
</dbReference>
<dbReference type="Proteomes" id="UP000054524">
    <property type="component" value="Unassembled WGS sequence"/>
</dbReference>
<dbReference type="RefSeq" id="XP_052905981.1">
    <property type="nucleotide sequence ID" value="XM_053048156.1"/>
</dbReference>
<dbReference type="PIRSF" id="PIRSF005719">
    <property type="entry name" value="SMC"/>
    <property type="match status" value="1"/>
</dbReference>
<evidence type="ECO:0000256" key="1">
    <source>
        <dbReference type="ARBA" id="ARBA00023054"/>
    </source>
</evidence>
<dbReference type="InterPro" id="IPR024704">
    <property type="entry name" value="SMC"/>
</dbReference>
<accession>A0A086J5K8</accession>
<protein>
    <recommendedName>
        <fullName evidence="4">SMC hinge domain-containing protein</fullName>
    </recommendedName>
</protein>
<organism evidence="5 6">
    <name type="scientific">Nematocida ausubeli (strain ATCC PRA-371 / ERTm2)</name>
    <name type="common">Nematode killer fungus</name>
    <dbReference type="NCBI Taxonomy" id="1913371"/>
    <lineage>
        <taxon>Eukaryota</taxon>
        <taxon>Fungi</taxon>
        <taxon>Fungi incertae sedis</taxon>
        <taxon>Microsporidia</taxon>
        <taxon>Nematocida</taxon>
    </lineage>
</organism>
<evidence type="ECO:0000313" key="5">
    <source>
        <dbReference type="EMBL" id="KFG27426.1"/>
    </source>
</evidence>
<feature type="compositionally biased region" description="Basic and acidic residues" evidence="3">
    <location>
        <begin position="365"/>
        <end position="379"/>
    </location>
</feature>
<dbReference type="InterPro" id="IPR036277">
    <property type="entry name" value="SMC_hinge_sf"/>
</dbReference>
<evidence type="ECO:0000259" key="4">
    <source>
        <dbReference type="SMART" id="SM00968"/>
    </source>
</evidence>
<sequence length="1034" mass="119562">MFLESIEAEGFKSYGAHTVISPIDKSFTAITGLNGTGKSNILDAICFVLGVDTPRLLRSASIKDLIFKQAKRTSGSAKVSLIFNNKEKEKGPMGYAEIDIIKLTRIITEDGKTKYLLNDHNVSTKTVTRLLQCVGLSSSKAGYNPNGVRVEKQAPYFIVMQGRVSRILSMKSAQFLTLLEECAGTSVYRTEKYKASSTLEKKEKKLLETKETLSKTIFPFLERLRRERDEYYAHKEATEKRQILQDTLVRCKEAIQYKEAESAIEERERIIVRLSEIEREIEEKTKEIVDVDVVDVDIASIQERIDNRKREITRMMIDQQEEERHAAHRIIERKEKEIRQILKGCEDTIKNLNIERMVSTEETENSEKTEEPEKEEKSAQTKIETLLARLEDKERAFLQADRQKDSLEKERKREMLSTEVEKIQRNLEVAQEGIEVAQKKGLTEELSAHRISLHKKCPVRPLDVIRREIERIKRELGYPIRDGVYGKVKELLEVVDPAYEISVGVVIGGRKEYLVVENEEIGRKVIDELSREGRRIDVIPLNKIITRRIEPKKEDRARAYGSIPLIEAITYPQEIKKAMEYLLGGYILAKNRKTAVDLRDKESISSVTLEGELFDRRGTITGGSLDTSKYKFEKTKRKEELLLLEKEEEQVRKTLKECTLQELNESTEFLKLTSLKKTLSDRISQVKAEIEVLGRECVRKDEIKSISESIQILTEVKNKIDLRYTERDRTSEKLKEIEEALKVSKEKEAKLQEEIKRDESDKLNGIKNNEVNRARRSIQIKERKRIEMDVDLIKKEKIKHEMRYKKIEHVTPMNRKNKSKKTKEELELEYAQAEEELNFIKSIPRKEINKKNIEILEKNEEIEMELKERIKKLQNDKKIIEETLLKLNQEETLTIQEIFKSVNLRIGKYLKYFIPNSDAKLEAVNGSVMNGVELHVKIGTWKKGLTELSGGQRSLCALSLIFALLKTKPSPLYILDEIDAALDASHTEAMGRMIQNEFIGSQFIVVSLKDGMYHNANVLFQTFIREGTSGVRRM</sequence>
<feature type="coiled-coil region" evidence="2">
    <location>
        <begin position="727"/>
        <end position="761"/>
    </location>
</feature>
<feature type="domain" description="SMC hinge" evidence="4">
    <location>
        <begin position="482"/>
        <end position="599"/>
    </location>
</feature>